<keyword evidence="3" id="KW-0539">Nucleus</keyword>
<protein>
    <submittedName>
        <fullName evidence="6">CHRromatin Organization modifier domain-containing protein</fullName>
    </submittedName>
</protein>
<dbReference type="SMART" id="SM00298">
    <property type="entry name" value="CHROMO"/>
    <property type="match status" value="1"/>
</dbReference>
<feature type="compositionally biased region" description="Basic residues" evidence="4">
    <location>
        <begin position="277"/>
        <end position="286"/>
    </location>
</feature>
<organism evidence="6 7">
    <name type="scientific">Podospora aff. communis PSN243</name>
    <dbReference type="NCBI Taxonomy" id="3040156"/>
    <lineage>
        <taxon>Eukaryota</taxon>
        <taxon>Fungi</taxon>
        <taxon>Dikarya</taxon>
        <taxon>Ascomycota</taxon>
        <taxon>Pezizomycotina</taxon>
        <taxon>Sordariomycetes</taxon>
        <taxon>Sordariomycetidae</taxon>
        <taxon>Sordariales</taxon>
        <taxon>Podosporaceae</taxon>
        <taxon>Podospora</taxon>
    </lineage>
</organism>
<evidence type="ECO:0000313" key="7">
    <source>
        <dbReference type="Proteomes" id="UP001321760"/>
    </source>
</evidence>
<reference evidence="6" key="2">
    <citation type="submission" date="2023-05" db="EMBL/GenBank/DDBJ databases">
        <authorList>
            <consortium name="Lawrence Berkeley National Laboratory"/>
            <person name="Steindorff A."/>
            <person name="Hensen N."/>
            <person name="Bonometti L."/>
            <person name="Westerberg I."/>
            <person name="Brannstrom I.O."/>
            <person name="Guillou S."/>
            <person name="Cros-Aarteil S."/>
            <person name="Calhoun S."/>
            <person name="Haridas S."/>
            <person name="Kuo A."/>
            <person name="Mondo S."/>
            <person name="Pangilinan J."/>
            <person name="Riley R."/>
            <person name="Labutti K."/>
            <person name="Andreopoulos B."/>
            <person name="Lipzen A."/>
            <person name="Chen C."/>
            <person name="Yanf M."/>
            <person name="Daum C."/>
            <person name="Ng V."/>
            <person name="Clum A."/>
            <person name="Ohm R."/>
            <person name="Martin F."/>
            <person name="Silar P."/>
            <person name="Natvig D."/>
            <person name="Lalanne C."/>
            <person name="Gautier V."/>
            <person name="Ament-Velasquez S.L."/>
            <person name="Kruys A."/>
            <person name="Hutchinson M.I."/>
            <person name="Powell A.J."/>
            <person name="Barry K."/>
            <person name="Miller A.N."/>
            <person name="Grigoriev I.V."/>
            <person name="Debuchy R."/>
            <person name="Gladieux P."/>
            <person name="Thoren M.H."/>
            <person name="Johannesson H."/>
        </authorList>
    </citation>
    <scope>NUCLEOTIDE SEQUENCE</scope>
    <source>
        <strain evidence="6">PSN243</strain>
    </source>
</reference>
<feature type="region of interest" description="Disordered" evidence="4">
    <location>
        <begin position="19"/>
        <end position="212"/>
    </location>
</feature>
<proteinExistence type="predicted"/>
<comment type="subunit">
    <text evidence="2">Component of the NuA4 histone acetyltransferase complex.</text>
</comment>
<feature type="domain" description="Chromo" evidence="5">
    <location>
        <begin position="208"/>
        <end position="269"/>
    </location>
</feature>
<feature type="compositionally biased region" description="Acidic residues" evidence="4">
    <location>
        <begin position="25"/>
        <end position="37"/>
    </location>
</feature>
<evidence type="ECO:0000256" key="4">
    <source>
        <dbReference type="SAM" id="MobiDB-lite"/>
    </source>
</evidence>
<dbReference type="Pfam" id="PF00385">
    <property type="entry name" value="Chromo"/>
    <property type="match status" value="1"/>
</dbReference>
<evidence type="ECO:0000256" key="1">
    <source>
        <dbReference type="ARBA" id="ARBA00004123"/>
    </source>
</evidence>
<dbReference type="EMBL" id="MU865927">
    <property type="protein sequence ID" value="KAK4451724.1"/>
    <property type="molecule type" value="Genomic_DNA"/>
</dbReference>
<dbReference type="AlphaFoldDB" id="A0AAV9GUS2"/>
<dbReference type="GO" id="GO:0006338">
    <property type="term" value="P:chromatin remodeling"/>
    <property type="evidence" value="ECO:0007669"/>
    <property type="project" value="UniProtKB-ARBA"/>
</dbReference>
<feature type="region of interest" description="Disordered" evidence="4">
    <location>
        <begin position="258"/>
        <end position="286"/>
    </location>
</feature>
<dbReference type="InterPro" id="IPR023779">
    <property type="entry name" value="Chromodomain_CS"/>
</dbReference>
<dbReference type="InterPro" id="IPR000953">
    <property type="entry name" value="Chromo/chromo_shadow_dom"/>
</dbReference>
<dbReference type="SUPFAM" id="SSF54160">
    <property type="entry name" value="Chromo domain-like"/>
    <property type="match status" value="1"/>
</dbReference>
<dbReference type="PROSITE" id="PS00598">
    <property type="entry name" value="CHROMO_1"/>
    <property type="match status" value="1"/>
</dbReference>
<evidence type="ECO:0000256" key="3">
    <source>
        <dbReference type="ARBA" id="ARBA00023242"/>
    </source>
</evidence>
<dbReference type="PROSITE" id="PS50013">
    <property type="entry name" value="CHROMO_2"/>
    <property type="match status" value="1"/>
</dbReference>
<dbReference type="PANTHER" id="PTHR22812">
    <property type="entry name" value="CHROMOBOX PROTEIN"/>
    <property type="match status" value="1"/>
</dbReference>
<name>A0AAV9GUS2_9PEZI</name>
<sequence>MPYDPNFPMEDFVARVISDVLGSPEPEDNIQQEDPEELVPTVVAIDDDAELAPTAPVADMSLGPEPASSAFSAPKKRGRPSRSASGTPAASAKTARTPKSVKAQSTKATPAAATSGRKRKAPTPEPENEEDEEEKEDDEEEAKPAPAKRGRPARTTAAVASARLAAKDANKPRRGRPKGSGASSTTAKKSSGRGRKAASNGETPAGEYEVERIVDSQIDADTMEHMYLVKWKGYGDDENTWEPKTNLSHAPDLVKAFDAKKKSAGGTKTAAGTEKKRPGRKPKAKT</sequence>
<comment type="caution">
    <text evidence="6">The sequence shown here is derived from an EMBL/GenBank/DDBJ whole genome shotgun (WGS) entry which is preliminary data.</text>
</comment>
<dbReference type="Proteomes" id="UP001321760">
    <property type="component" value="Unassembled WGS sequence"/>
</dbReference>
<accession>A0AAV9GUS2</accession>
<evidence type="ECO:0000313" key="6">
    <source>
        <dbReference type="EMBL" id="KAK4451724.1"/>
    </source>
</evidence>
<feature type="compositionally biased region" description="Low complexity" evidence="4">
    <location>
        <begin position="179"/>
        <end position="189"/>
    </location>
</feature>
<dbReference type="InterPro" id="IPR016197">
    <property type="entry name" value="Chromo-like_dom_sf"/>
</dbReference>
<evidence type="ECO:0000256" key="2">
    <source>
        <dbReference type="ARBA" id="ARBA00011353"/>
    </source>
</evidence>
<dbReference type="Gene3D" id="2.40.50.40">
    <property type="match status" value="1"/>
</dbReference>
<evidence type="ECO:0000259" key="5">
    <source>
        <dbReference type="PROSITE" id="PS50013"/>
    </source>
</evidence>
<comment type="subcellular location">
    <subcellularLocation>
        <location evidence="1">Nucleus</location>
    </subcellularLocation>
</comment>
<reference evidence="6" key="1">
    <citation type="journal article" date="2023" name="Mol. Phylogenet. Evol.">
        <title>Genome-scale phylogeny and comparative genomics of the fungal order Sordariales.</title>
        <authorList>
            <person name="Hensen N."/>
            <person name="Bonometti L."/>
            <person name="Westerberg I."/>
            <person name="Brannstrom I.O."/>
            <person name="Guillou S."/>
            <person name="Cros-Aarteil S."/>
            <person name="Calhoun S."/>
            <person name="Haridas S."/>
            <person name="Kuo A."/>
            <person name="Mondo S."/>
            <person name="Pangilinan J."/>
            <person name="Riley R."/>
            <person name="LaButti K."/>
            <person name="Andreopoulos B."/>
            <person name="Lipzen A."/>
            <person name="Chen C."/>
            <person name="Yan M."/>
            <person name="Daum C."/>
            <person name="Ng V."/>
            <person name="Clum A."/>
            <person name="Steindorff A."/>
            <person name="Ohm R.A."/>
            <person name="Martin F."/>
            <person name="Silar P."/>
            <person name="Natvig D.O."/>
            <person name="Lalanne C."/>
            <person name="Gautier V."/>
            <person name="Ament-Velasquez S.L."/>
            <person name="Kruys A."/>
            <person name="Hutchinson M.I."/>
            <person name="Powell A.J."/>
            <person name="Barry K."/>
            <person name="Miller A.N."/>
            <person name="Grigoriev I.V."/>
            <person name="Debuchy R."/>
            <person name="Gladieux P."/>
            <person name="Hiltunen Thoren M."/>
            <person name="Johannesson H."/>
        </authorList>
    </citation>
    <scope>NUCLEOTIDE SEQUENCE</scope>
    <source>
        <strain evidence="6">PSN243</strain>
    </source>
</reference>
<gene>
    <name evidence="6" type="ORF">QBC34DRAFT_400590</name>
</gene>
<dbReference type="InterPro" id="IPR051219">
    <property type="entry name" value="Heterochromatin_chromo-domain"/>
</dbReference>
<feature type="compositionally biased region" description="Low complexity" evidence="4">
    <location>
        <begin position="153"/>
        <end position="164"/>
    </location>
</feature>
<feature type="compositionally biased region" description="Acidic residues" evidence="4">
    <location>
        <begin position="126"/>
        <end position="141"/>
    </location>
</feature>
<dbReference type="CDD" id="cd00024">
    <property type="entry name" value="CD_CSD"/>
    <property type="match status" value="1"/>
</dbReference>
<dbReference type="GO" id="GO:0005634">
    <property type="term" value="C:nucleus"/>
    <property type="evidence" value="ECO:0007669"/>
    <property type="project" value="UniProtKB-SubCell"/>
</dbReference>
<keyword evidence="7" id="KW-1185">Reference proteome</keyword>
<dbReference type="InterPro" id="IPR023780">
    <property type="entry name" value="Chromo_domain"/>
</dbReference>